<dbReference type="Gramene" id="OB05G15770.1">
    <property type="protein sequence ID" value="OB05G15770.1"/>
    <property type="gene ID" value="OB05G15770"/>
</dbReference>
<sequence>ESSCSPHAPCRYPFDGCIYYGRLLYNRTTTDADADAAVTLGCLTVTLHKSRAFHVLLHRGGGATRVLLLLGEDVPYAARSLSLVSVGPRPRAAGPANSELLYKIVVAGRRRASGELARSDGHGLVAELRPKAFLFVPVASWGSSGTVSITVHM</sequence>
<reference evidence="1" key="1">
    <citation type="journal article" date="2013" name="Nat. Commun.">
        <title>Whole-genome sequencing of Oryza brachyantha reveals mechanisms underlying Oryza genome evolution.</title>
        <authorList>
            <person name="Chen J."/>
            <person name="Huang Q."/>
            <person name="Gao D."/>
            <person name="Wang J."/>
            <person name="Lang Y."/>
            <person name="Liu T."/>
            <person name="Li B."/>
            <person name="Bai Z."/>
            <person name="Luis Goicoechea J."/>
            <person name="Liang C."/>
            <person name="Chen C."/>
            <person name="Zhang W."/>
            <person name="Sun S."/>
            <person name="Liao Y."/>
            <person name="Zhang X."/>
            <person name="Yang L."/>
            <person name="Song C."/>
            <person name="Wang M."/>
            <person name="Shi J."/>
            <person name="Liu G."/>
            <person name="Liu J."/>
            <person name="Zhou H."/>
            <person name="Zhou W."/>
            <person name="Yu Q."/>
            <person name="An N."/>
            <person name="Chen Y."/>
            <person name="Cai Q."/>
            <person name="Wang B."/>
            <person name="Liu B."/>
            <person name="Min J."/>
            <person name="Huang Y."/>
            <person name="Wu H."/>
            <person name="Li Z."/>
            <person name="Zhang Y."/>
            <person name="Yin Y."/>
            <person name="Song W."/>
            <person name="Jiang J."/>
            <person name="Jackson S.A."/>
            <person name="Wing R.A."/>
            <person name="Wang J."/>
            <person name="Chen M."/>
        </authorList>
    </citation>
    <scope>NUCLEOTIDE SEQUENCE [LARGE SCALE GENOMIC DNA]</scope>
    <source>
        <strain evidence="1">cv. IRGC 101232</strain>
    </source>
</reference>
<dbReference type="EnsemblPlants" id="OB05G15770.1">
    <property type="protein sequence ID" value="OB05G15770.1"/>
    <property type="gene ID" value="OB05G15770"/>
</dbReference>
<dbReference type="OMA" id="EVKYKME"/>
<keyword evidence="2" id="KW-1185">Reference proteome</keyword>
<dbReference type="AlphaFoldDB" id="J3M4Q3"/>
<evidence type="ECO:0000313" key="2">
    <source>
        <dbReference type="Proteomes" id="UP000006038"/>
    </source>
</evidence>
<dbReference type="HOGENOM" id="CLU_040603_1_1_1"/>
<proteinExistence type="predicted"/>
<accession>J3M4Q3</accession>
<name>J3M4Q3_ORYBR</name>
<reference evidence="1" key="2">
    <citation type="submission" date="2013-04" db="UniProtKB">
        <authorList>
            <consortium name="EnsemblPlants"/>
        </authorList>
    </citation>
    <scope>IDENTIFICATION</scope>
</reference>
<evidence type="ECO:0000313" key="1">
    <source>
        <dbReference type="EnsemblPlants" id="OB05G15770.1"/>
    </source>
</evidence>
<dbReference type="Proteomes" id="UP000006038">
    <property type="component" value="Chromosome 5"/>
</dbReference>
<protein>
    <submittedName>
        <fullName evidence="1">Uncharacterized protein</fullName>
    </submittedName>
</protein>
<organism evidence="1">
    <name type="scientific">Oryza brachyantha</name>
    <name type="common">malo sina</name>
    <dbReference type="NCBI Taxonomy" id="4533"/>
    <lineage>
        <taxon>Eukaryota</taxon>
        <taxon>Viridiplantae</taxon>
        <taxon>Streptophyta</taxon>
        <taxon>Embryophyta</taxon>
        <taxon>Tracheophyta</taxon>
        <taxon>Spermatophyta</taxon>
        <taxon>Magnoliopsida</taxon>
        <taxon>Liliopsida</taxon>
        <taxon>Poales</taxon>
        <taxon>Poaceae</taxon>
        <taxon>BOP clade</taxon>
        <taxon>Oryzoideae</taxon>
        <taxon>Oryzeae</taxon>
        <taxon>Oryzinae</taxon>
        <taxon>Oryza</taxon>
    </lineage>
</organism>